<dbReference type="Proteomes" id="UP001054945">
    <property type="component" value="Unassembled WGS sequence"/>
</dbReference>
<reference evidence="2 3" key="1">
    <citation type="submission" date="2021-06" db="EMBL/GenBank/DDBJ databases">
        <title>Caerostris extrusa draft genome.</title>
        <authorList>
            <person name="Kono N."/>
            <person name="Arakawa K."/>
        </authorList>
    </citation>
    <scope>NUCLEOTIDE SEQUENCE [LARGE SCALE GENOMIC DNA]</scope>
</reference>
<evidence type="ECO:0000313" key="3">
    <source>
        <dbReference type="Proteomes" id="UP001054945"/>
    </source>
</evidence>
<evidence type="ECO:0000256" key="1">
    <source>
        <dbReference type="SAM" id="MobiDB-lite"/>
    </source>
</evidence>
<feature type="region of interest" description="Disordered" evidence="1">
    <location>
        <begin position="1"/>
        <end position="25"/>
    </location>
</feature>
<proteinExistence type="predicted"/>
<sequence>MGSGNLGTSSTDTATSVADTGSTDISGDYFPVFHRRLQVRAPGSSKTTRSGRKVRINKEVFVNFLLLLVRSTVVILKRKHHRIFNSKVAS</sequence>
<keyword evidence="3" id="KW-1185">Reference proteome</keyword>
<feature type="compositionally biased region" description="Low complexity" evidence="1">
    <location>
        <begin position="7"/>
        <end position="24"/>
    </location>
</feature>
<comment type="caution">
    <text evidence="2">The sequence shown here is derived from an EMBL/GenBank/DDBJ whole genome shotgun (WGS) entry which is preliminary data.</text>
</comment>
<gene>
    <name evidence="2" type="ORF">CEXT_765431</name>
</gene>
<dbReference type="EMBL" id="BPLR01015354">
    <property type="protein sequence ID" value="GIY75525.1"/>
    <property type="molecule type" value="Genomic_DNA"/>
</dbReference>
<protein>
    <submittedName>
        <fullName evidence="2">Uncharacterized protein</fullName>
    </submittedName>
</protein>
<name>A0AAV4W232_CAEEX</name>
<accession>A0AAV4W232</accession>
<dbReference type="AlphaFoldDB" id="A0AAV4W232"/>
<evidence type="ECO:0000313" key="2">
    <source>
        <dbReference type="EMBL" id="GIY75525.1"/>
    </source>
</evidence>
<organism evidence="2 3">
    <name type="scientific">Caerostris extrusa</name>
    <name type="common">Bark spider</name>
    <name type="synonym">Caerostris bankana</name>
    <dbReference type="NCBI Taxonomy" id="172846"/>
    <lineage>
        <taxon>Eukaryota</taxon>
        <taxon>Metazoa</taxon>
        <taxon>Ecdysozoa</taxon>
        <taxon>Arthropoda</taxon>
        <taxon>Chelicerata</taxon>
        <taxon>Arachnida</taxon>
        <taxon>Araneae</taxon>
        <taxon>Araneomorphae</taxon>
        <taxon>Entelegynae</taxon>
        <taxon>Araneoidea</taxon>
        <taxon>Araneidae</taxon>
        <taxon>Caerostris</taxon>
    </lineage>
</organism>